<feature type="non-terminal residue" evidence="1">
    <location>
        <position position="51"/>
    </location>
</feature>
<dbReference type="AlphaFoldDB" id="A0AAV7R9L1"/>
<feature type="non-terminal residue" evidence="1">
    <location>
        <position position="1"/>
    </location>
</feature>
<name>A0AAV7R9L1_PLEWA</name>
<comment type="caution">
    <text evidence="1">The sequence shown here is derived from an EMBL/GenBank/DDBJ whole genome shotgun (WGS) entry which is preliminary data.</text>
</comment>
<reference evidence="1" key="1">
    <citation type="journal article" date="2022" name="bioRxiv">
        <title>Sequencing and chromosome-scale assembly of the giantPleurodeles waltlgenome.</title>
        <authorList>
            <person name="Brown T."/>
            <person name="Elewa A."/>
            <person name="Iarovenko S."/>
            <person name="Subramanian E."/>
            <person name="Araus A.J."/>
            <person name="Petzold A."/>
            <person name="Susuki M."/>
            <person name="Suzuki K.-i.T."/>
            <person name="Hayashi T."/>
            <person name="Toyoda A."/>
            <person name="Oliveira C."/>
            <person name="Osipova E."/>
            <person name="Leigh N.D."/>
            <person name="Simon A."/>
            <person name="Yun M.H."/>
        </authorList>
    </citation>
    <scope>NUCLEOTIDE SEQUENCE</scope>
    <source>
        <strain evidence="1">20211129_DDA</strain>
        <tissue evidence="1">Liver</tissue>
    </source>
</reference>
<proteinExistence type="predicted"/>
<organism evidence="1 2">
    <name type="scientific">Pleurodeles waltl</name>
    <name type="common">Iberian ribbed newt</name>
    <dbReference type="NCBI Taxonomy" id="8319"/>
    <lineage>
        <taxon>Eukaryota</taxon>
        <taxon>Metazoa</taxon>
        <taxon>Chordata</taxon>
        <taxon>Craniata</taxon>
        <taxon>Vertebrata</taxon>
        <taxon>Euteleostomi</taxon>
        <taxon>Amphibia</taxon>
        <taxon>Batrachia</taxon>
        <taxon>Caudata</taxon>
        <taxon>Salamandroidea</taxon>
        <taxon>Salamandridae</taxon>
        <taxon>Pleurodelinae</taxon>
        <taxon>Pleurodeles</taxon>
    </lineage>
</organism>
<protein>
    <submittedName>
        <fullName evidence="1">Uncharacterized protein</fullName>
    </submittedName>
</protein>
<dbReference type="Proteomes" id="UP001066276">
    <property type="component" value="Chromosome 5"/>
</dbReference>
<dbReference type="EMBL" id="JANPWB010000009">
    <property type="protein sequence ID" value="KAJ1148091.1"/>
    <property type="molecule type" value="Genomic_DNA"/>
</dbReference>
<evidence type="ECO:0000313" key="2">
    <source>
        <dbReference type="Proteomes" id="UP001066276"/>
    </source>
</evidence>
<keyword evidence="2" id="KW-1185">Reference proteome</keyword>
<accession>A0AAV7R9L1</accession>
<evidence type="ECO:0000313" key="1">
    <source>
        <dbReference type="EMBL" id="KAJ1148091.1"/>
    </source>
</evidence>
<gene>
    <name evidence="1" type="ORF">NDU88_000932</name>
</gene>
<sequence length="51" mass="6390">SSFSSSGWIWKLCFQYHWLVQMKRERNLRDISWVCSEKNKFISEKQQRFFN</sequence>